<gene>
    <name evidence="1" type="ORF">KPL71_004824</name>
</gene>
<evidence type="ECO:0000313" key="1">
    <source>
        <dbReference type="EMBL" id="KAH9794225.1"/>
    </source>
</evidence>
<evidence type="ECO:0000313" key="2">
    <source>
        <dbReference type="Proteomes" id="UP000829398"/>
    </source>
</evidence>
<dbReference type="EMBL" id="CM039171">
    <property type="protein sequence ID" value="KAH9794225.1"/>
    <property type="molecule type" value="Genomic_DNA"/>
</dbReference>
<comment type="caution">
    <text evidence="1">The sequence shown here is derived from an EMBL/GenBank/DDBJ whole genome shotgun (WGS) entry which is preliminary data.</text>
</comment>
<proteinExistence type="predicted"/>
<protein>
    <submittedName>
        <fullName evidence="1">Uncharacterized protein</fullName>
    </submittedName>
</protein>
<name>A0ACB8N9E0_CITSI</name>
<sequence length="224" mass="24418">MSVNWNWCFVLFFLIFSTPFSFLVDARSQSFDYPTAKLSTKWVNSPSAPHSVAFTDGSTVRAILLRGTFGPRYACGFFCNGACDTYLFAVFIVQTNSASSIVAPAIGFPQVVWAANRNNPVRINATLELTSPWSTNTNGKSVVGLTLTDTGNLVLFNKKNAAVWQSFDHPTDSLVPGQKLVEGKKLTASVSTTNWKDGGLFSLSVTKKGLFASIESNNTPVPYY</sequence>
<accession>A0ACB8N9E0</accession>
<organism evidence="1 2">
    <name type="scientific">Citrus sinensis</name>
    <name type="common">Sweet orange</name>
    <name type="synonym">Citrus aurantium var. sinensis</name>
    <dbReference type="NCBI Taxonomy" id="2711"/>
    <lineage>
        <taxon>Eukaryota</taxon>
        <taxon>Viridiplantae</taxon>
        <taxon>Streptophyta</taxon>
        <taxon>Embryophyta</taxon>
        <taxon>Tracheophyta</taxon>
        <taxon>Spermatophyta</taxon>
        <taxon>Magnoliopsida</taxon>
        <taxon>eudicotyledons</taxon>
        <taxon>Gunneridae</taxon>
        <taxon>Pentapetalae</taxon>
        <taxon>rosids</taxon>
        <taxon>malvids</taxon>
        <taxon>Sapindales</taxon>
        <taxon>Rutaceae</taxon>
        <taxon>Aurantioideae</taxon>
        <taxon>Citrus</taxon>
    </lineage>
</organism>
<dbReference type="Proteomes" id="UP000829398">
    <property type="component" value="Chromosome 2"/>
</dbReference>
<keyword evidence="2" id="KW-1185">Reference proteome</keyword>
<reference evidence="2" key="1">
    <citation type="journal article" date="2023" name="Hortic. Res.">
        <title>A chromosome-level phased genome enabling allele-level studies in sweet orange: a case study on citrus Huanglongbing tolerance.</title>
        <authorList>
            <person name="Wu B."/>
            <person name="Yu Q."/>
            <person name="Deng Z."/>
            <person name="Duan Y."/>
            <person name="Luo F."/>
            <person name="Gmitter F. Jr."/>
        </authorList>
    </citation>
    <scope>NUCLEOTIDE SEQUENCE [LARGE SCALE GENOMIC DNA]</scope>
    <source>
        <strain evidence="2">cv. Valencia</strain>
    </source>
</reference>